<organism evidence="1 2">
    <name type="scientific">Fusarium sporotrichioides</name>
    <dbReference type="NCBI Taxonomy" id="5514"/>
    <lineage>
        <taxon>Eukaryota</taxon>
        <taxon>Fungi</taxon>
        <taxon>Dikarya</taxon>
        <taxon>Ascomycota</taxon>
        <taxon>Pezizomycotina</taxon>
        <taxon>Sordariomycetes</taxon>
        <taxon>Hypocreomycetidae</taxon>
        <taxon>Hypocreales</taxon>
        <taxon>Nectriaceae</taxon>
        <taxon>Fusarium</taxon>
    </lineage>
</organism>
<proteinExistence type="predicted"/>
<dbReference type="AlphaFoldDB" id="A0A395S8D3"/>
<sequence>MSGSLSTHRTVSGSIDATSRLARLGPHVDPATTDNIFYNAAKANGSRNLKQTVRELNETFEDYNKTLPFAPESSLRNADFSVETLVGIIHGTRYPHTKCAGCSRIYLRLAYYPYTTHESQETAVFCIEYRMRKPYGRDERASQSHLQLCQRSSGTASCSDLETLIDSINLGKRLEEFNNNLAVSVAAELWRQARATHQHTHRRDYKDFFTNVESEVERFLSFWEELKDDVCHHLFTEKNTYFDSRDIGLFI</sequence>
<name>A0A395S8D3_FUSSP</name>
<gene>
    <name evidence="1" type="ORF">FSPOR_5146</name>
</gene>
<evidence type="ECO:0000313" key="2">
    <source>
        <dbReference type="Proteomes" id="UP000266152"/>
    </source>
</evidence>
<dbReference type="EMBL" id="PXOF01000067">
    <property type="protein sequence ID" value="RGP68676.1"/>
    <property type="molecule type" value="Genomic_DNA"/>
</dbReference>
<dbReference type="Proteomes" id="UP000266152">
    <property type="component" value="Unassembled WGS sequence"/>
</dbReference>
<accession>A0A395S8D3</accession>
<keyword evidence="2" id="KW-1185">Reference proteome</keyword>
<reference evidence="1 2" key="1">
    <citation type="journal article" date="2018" name="PLoS Pathog.">
        <title>Evolution of structural diversity of trichothecenes, a family of toxins produced by plant pathogenic and entomopathogenic fungi.</title>
        <authorList>
            <person name="Proctor R.H."/>
            <person name="McCormick S.P."/>
            <person name="Kim H.S."/>
            <person name="Cardoza R.E."/>
            <person name="Stanley A.M."/>
            <person name="Lindo L."/>
            <person name="Kelly A."/>
            <person name="Brown D.W."/>
            <person name="Lee T."/>
            <person name="Vaughan M.M."/>
            <person name="Alexander N.J."/>
            <person name="Busman M."/>
            <person name="Gutierrez S."/>
        </authorList>
    </citation>
    <scope>NUCLEOTIDE SEQUENCE [LARGE SCALE GENOMIC DNA]</scope>
    <source>
        <strain evidence="1 2">NRRL 3299</strain>
    </source>
</reference>
<protein>
    <submittedName>
        <fullName evidence="1">Uncharacterized protein</fullName>
    </submittedName>
</protein>
<comment type="caution">
    <text evidence="1">The sequence shown here is derived from an EMBL/GenBank/DDBJ whole genome shotgun (WGS) entry which is preliminary data.</text>
</comment>
<evidence type="ECO:0000313" key="1">
    <source>
        <dbReference type="EMBL" id="RGP68676.1"/>
    </source>
</evidence>